<protein>
    <submittedName>
        <fullName evidence="2">Uncharacterized protein</fullName>
    </submittedName>
</protein>
<dbReference type="EMBL" id="BGZK01000615">
    <property type="protein sequence ID" value="GBP53074.1"/>
    <property type="molecule type" value="Genomic_DNA"/>
</dbReference>
<organism evidence="2 3">
    <name type="scientific">Eumeta variegata</name>
    <name type="common">Bagworm moth</name>
    <name type="synonym">Eumeta japonica</name>
    <dbReference type="NCBI Taxonomy" id="151549"/>
    <lineage>
        <taxon>Eukaryota</taxon>
        <taxon>Metazoa</taxon>
        <taxon>Ecdysozoa</taxon>
        <taxon>Arthropoda</taxon>
        <taxon>Hexapoda</taxon>
        <taxon>Insecta</taxon>
        <taxon>Pterygota</taxon>
        <taxon>Neoptera</taxon>
        <taxon>Endopterygota</taxon>
        <taxon>Lepidoptera</taxon>
        <taxon>Glossata</taxon>
        <taxon>Ditrysia</taxon>
        <taxon>Tineoidea</taxon>
        <taxon>Psychidae</taxon>
        <taxon>Oiketicinae</taxon>
        <taxon>Eumeta</taxon>
    </lineage>
</organism>
<feature type="compositionally biased region" description="Basic residues" evidence="1">
    <location>
        <begin position="91"/>
        <end position="108"/>
    </location>
</feature>
<sequence length="182" mass="20639">MCLVGMKLRLQTTRADVRDYALYSAVQNSVRGNFSGAERACPARPAPHFVVRRARPARPRAPHRRARADFKKSHHDRSGDGDALRDSAVRTRSHNAIRDHRTRARKRKVDSEIASDGYYFRRKLVRGKSRAKRQTPAGRERTRRGGARAVAGALTRRSHVSLKWALADPLHLQSDVADVIFR</sequence>
<gene>
    <name evidence="2" type="ORF">EVAR_43360_1</name>
</gene>
<evidence type="ECO:0000256" key="1">
    <source>
        <dbReference type="SAM" id="MobiDB-lite"/>
    </source>
</evidence>
<accession>A0A4C1WSI0</accession>
<dbReference type="Proteomes" id="UP000299102">
    <property type="component" value="Unassembled WGS sequence"/>
</dbReference>
<proteinExistence type="predicted"/>
<comment type="caution">
    <text evidence="2">The sequence shown here is derived from an EMBL/GenBank/DDBJ whole genome shotgun (WGS) entry which is preliminary data.</text>
</comment>
<reference evidence="2 3" key="1">
    <citation type="journal article" date="2019" name="Commun. Biol.">
        <title>The bagworm genome reveals a unique fibroin gene that provides high tensile strength.</title>
        <authorList>
            <person name="Kono N."/>
            <person name="Nakamura H."/>
            <person name="Ohtoshi R."/>
            <person name="Tomita M."/>
            <person name="Numata K."/>
            <person name="Arakawa K."/>
        </authorList>
    </citation>
    <scope>NUCLEOTIDE SEQUENCE [LARGE SCALE GENOMIC DNA]</scope>
</reference>
<evidence type="ECO:0000313" key="2">
    <source>
        <dbReference type="EMBL" id="GBP53074.1"/>
    </source>
</evidence>
<evidence type="ECO:0000313" key="3">
    <source>
        <dbReference type="Proteomes" id="UP000299102"/>
    </source>
</evidence>
<feature type="compositionally biased region" description="Basic and acidic residues" evidence="1">
    <location>
        <begin position="67"/>
        <end position="89"/>
    </location>
</feature>
<name>A0A4C1WSI0_EUMVA</name>
<keyword evidence="3" id="KW-1185">Reference proteome</keyword>
<dbReference type="AlphaFoldDB" id="A0A4C1WSI0"/>
<feature type="compositionally biased region" description="Basic residues" evidence="1">
    <location>
        <begin position="54"/>
        <end position="66"/>
    </location>
</feature>
<feature type="region of interest" description="Disordered" evidence="1">
    <location>
        <begin position="54"/>
        <end position="108"/>
    </location>
</feature>
<feature type="region of interest" description="Disordered" evidence="1">
    <location>
        <begin position="125"/>
        <end position="147"/>
    </location>
</feature>